<evidence type="ECO:0000313" key="2">
    <source>
        <dbReference type="Proteomes" id="UP000770661"/>
    </source>
</evidence>
<keyword evidence="2" id="KW-1185">Reference proteome</keyword>
<evidence type="ECO:0000313" key="1">
    <source>
        <dbReference type="EMBL" id="KAG0728206.1"/>
    </source>
</evidence>
<sequence>MKGQGSILRTFNGHNIQQWKKFFSVFLNKGKFIKFRFEKMEKPQHREKLEGKSCMSHVSSLLQDHQKSRGKRVELKSSQEETDTRLLFHAPLCSEIWGQICINCRGYRRMVRVWACATRSPPVPEVRGEKPRAKFRVHHTEPNGGQTCVIHLLVCSLYRL</sequence>
<comment type="caution">
    <text evidence="1">The sequence shown here is derived from an EMBL/GenBank/DDBJ whole genome shotgun (WGS) entry which is preliminary data.</text>
</comment>
<dbReference type="AlphaFoldDB" id="A0A8J5D1D2"/>
<dbReference type="Proteomes" id="UP000770661">
    <property type="component" value="Unassembled WGS sequence"/>
</dbReference>
<protein>
    <submittedName>
        <fullName evidence="1">Uncharacterized protein</fullName>
    </submittedName>
</protein>
<dbReference type="EMBL" id="JACEEZ010002494">
    <property type="protein sequence ID" value="KAG0728206.1"/>
    <property type="molecule type" value="Genomic_DNA"/>
</dbReference>
<organism evidence="1 2">
    <name type="scientific">Chionoecetes opilio</name>
    <name type="common">Atlantic snow crab</name>
    <name type="synonym">Cancer opilio</name>
    <dbReference type="NCBI Taxonomy" id="41210"/>
    <lineage>
        <taxon>Eukaryota</taxon>
        <taxon>Metazoa</taxon>
        <taxon>Ecdysozoa</taxon>
        <taxon>Arthropoda</taxon>
        <taxon>Crustacea</taxon>
        <taxon>Multicrustacea</taxon>
        <taxon>Malacostraca</taxon>
        <taxon>Eumalacostraca</taxon>
        <taxon>Eucarida</taxon>
        <taxon>Decapoda</taxon>
        <taxon>Pleocyemata</taxon>
        <taxon>Brachyura</taxon>
        <taxon>Eubrachyura</taxon>
        <taxon>Majoidea</taxon>
        <taxon>Majidae</taxon>
        <taxon>Chionoecetes</taxon>
    </lineage>
</organism>
<accession>A0A8J5D1D2</accession>
<gene>
    <name evidence="1" type="ORF">GWK47_032969</name>
</gene>
<proteinExistence type="predicted"/>
<reference evidence="1" key="1">
    <citation type="submission" date="2020-07" db="EMBL/GenBank/DDBJ databases">
        <title>The High-quality genome of the commercially important snow crab, Chionoecetes opilio.</title>
        <authorList>
            <person name="Jeong J.-H."/>
            <person name="Ryu S."/>
        </authorList>
    </citation>
    <scope>NUCLEOTIDE SEQUENCE</scope>
    <source>
        <strain evidence="1">MADBK_172401_WGS</strain>
        <tissue evidence="1">Digestive gland</tissue>
    </source>
</reference>
<name>A0A8J5D1D2_CHIOP</name>